<dbReference type="PANTHER" id="PTHR31793:SF24">
    <property type="entry name" value="LONG-CHAIN ACYL-COA THIOESTERASE FADM"/>
    <property type="match status" value="1"/>
</dbReference>
<dbReference type="EMBL" id="LMTZ01000109">
    <property type="protein sequence ID" value="KST65288.1"/>
    <property type="molecule type" value="Genomic_DNA"/>
</dbReference>
<reference evidence="2 3" key="1">
    <citation type="journal article" date="2015" name="Genome Announc.">
        <title>Draft Genome of the Euendolithic (true boring) Cyanobacterium Mastigocoleus testarum strain BC008.</title>
        <authorList>
            <person name="Guida B.S."/>
            <person name="Garcia-Pichel F."/>
        </authorList>
    </citation>
    <scope>NUCLEOTIDE SEQUENCE [LARGE SCALE GENOMIC DNA]</scope>
    <source>
        <strain evidence="2 3">BC008</strain>
    </source>
</reference>
<proteinExistence type="predicted"/>
<gene>
    <name evidence="1" type="ORF">BC008_21045</name>
    <name evidence="2" type="ORF">BC008_22040</name>
</gene>
<protein>
    <submittedName>
        <fullName evidence="2">Thioesterase</fullName>
    </submittedName>
</protein>
<dbReference type="EMBL" id="LMTZ01000106">
    <property type="protein sequence ID" value="KST65658.1"/>
    <property type="molecule type" value="Genomic_DNA"/>
</dbReference>
<evidence type="ECO:0000313" key="3">
    <source>
        <dbReference type="Proteomes" id="UP000053372"/>
    </source>
</evidence>
<dbReference type="SUPFAM" id="SSF54637">
    <property type="entry name" value="Thioesterase/thiol ester dehydrase-isomerase"/>
    <property type="match status" value="1"/>
</dbReference>
<dbReference type="GO" id="GO:0047617">
    <property type="term" value="F:fatty acyl-CoA hydrolase activity"/>
    <property type="evidence" value="ECO:0007669"/>
    <property type="project" value="TreeGrafter"/>
</dbReference>
<dbReference type="Gene3D" id="3.10.129.10">
    <property type="entry name" value="Hotdog Thioesterase"/>
    <property type="match status" value="1"/>
</dbReference>
<accession>A0A0V7ZME7</accession>
<dbReference type="PANTHER" id="PTHR31793">
    <property type="entry name" value="4-HYDROXYBENZOYL-COA THIOESTERASE FAMILY MEMBER"/>
    <property type="match status" value="1"/>
</dbReference>
<dbReference type="Proteomes" id="UP000053372">
    <property type="component" value="Unassembled WGS sequence"/>
</dbReference>
<keyword evidence="3" id="KW-1185">Reference proteome</keyword>
<name>A0A0V7ZME7_9CYAN</name>
<dbReference type="RefSeq" id="WP_027843431.1">
    <property type="nucleotide sequence ID" value="NZ_LMTZ01000106.1"/>
</dbReference>
<dbReference type="CDD" id="cd00586">
    <property type="entry name" value="4HBT"/>
    <property type="match status" value="1"/>
</dbReference>
<evidence type="ECO:0000313" key="2">
    <source>
        <dbReference type="EMBL" id="KST65658.1"/>
    </source>
</evidence>
<sequence length="146" mass="16683">MIETDKLSRPLEVEITIPVRTYDIDFAGIVSNIVYIKWLEDLRLKFLDEHLPLETEIARGSVPIVSKTEIEYKRPIKLFESVIGRLWVANFGRIKYTIQAEIISNNNIAATATQIGTFISTDNGRPVKIPDKLLQTYSQFKLNSQS</sequence>
<dbReference type="OrthoDB" id="9800856at2"/>
<dbReference type="InterPro" id="IPR029069">
    <property type="entry name" value="HotDog_dom_sf"/>
</dbReference>
<dbReference type="InterPro" id="IPR050563">
    <property type="entry name" value="4-hydroxybenzoyl-CoA_TE"/>
</dbReference>
<dbReference type="Pfam" id="PF13279">
    <property type="entry name" value="4HBT_2"/>
    <property type="match status" value="1"/>
</dbReference>
<organism evidence="2 3">
    <name type="scientific">Mastigocoleus testarum BC008</name>
    <dbReference type="NCBI Taxonomy" id="371196"/>
    <lineage>
        <taxon>Bacteria</taxon>
        <taxon>Bacillati</taxon>
        <taxon>Cyanobacteriota</taxon>
        <taxon>Cyanophyceae</taxon>
        <taxon>Nostocales</taxon>
        <taxon>Hapalosiphonaceae</taxon>
        <taxon>Mastigocoleus</taxon>
    </lineage>
</organism>
<comment type="caution">
    <text evidence="2">The sequence shown here is derived from an EMBL/GenBank/DDBJ whole genome shotgun (WGS) entry which is preliminary data.</text>
</comment>
<evidence type="ECO:0000313" key="1">
    <source>
        <dbReference type="EMBL" id="KST65288.1"/>
    </source>
</evidence>
<dbReference type="AlphaFoldDB" id="A0A0V7ZME7"/>